<evidence type="ECO:0000313" key="2">
    <source>
        <dbReference type="EMBL" id="GFY81067.1"/>
    </source>
</evidence>
<reference evidence="2 3" key="1">
    <citation type="submission" date="2019-07" db="EMBL/GenBank/DDBJ databases">
        <title>De Novo Assembly of kiwifruit Actinidia rufa.</title>
        <authorList>
            <person name="Sugita-Konishi S."/>
            <person name="Sato K."/>
            <person name="Mori E."/>
            <person name="Abe Y."/>
            <person name="Kisaki G."/>
            <person name="Hamano K."/>
            <person name="Suezawa K."/>
            <person name="Otani M."/>
            <person name="Fukuda T."/>
            <person name="Manabe T."/>
            <person name="Gomi K."/>
            <person name="Tabuchi M."/>
            <person name="Akimitsu K."/>
            <person name="Kataoka I."/>
        </authorList>
    </citation>
    <scope>NUCLEOTIDE SEQUENCE [LARGE SCALE GENOMIC DNA]</scope>
    <source>
        <strain evidence="3">cv. Fuchu</strain>
    </source>
</reference>
<proteinExistence type="predicted"/>
<dbReference type="EMBL" id="BJWL01000001">
    <property type="protein sequence ID" value="GFY81067.1"/>
    <property type="molecule type" value="Genomic_DNA"/>
</dbReference>
<dbReference type="Proteomes" id="UP000585474">
    <property type="component" value="Unassembled WGS sequence"/>
</dbReference>
<protein>
    <submittedName>
        <fullName evidence="2">Uncharacterized protein</fullName>
    </submittedName>
</protein>
<name>A0A7J0E5W7_9ERIC</name>
<evidence type="ECO:0000256" key="1">
    <source>
        <dbReference type="SAM" id="MobiDB-lite"/>
    </source>
</evidence>
<gene>
    <name evidence="2" type="ORF">Acr_01g0008760</name>
</gene>
<feature type="region of interest" description="Disordered" evidence="1">
    <location>
        <begin position="23"/>
        <end position="43"/>
    </location>
</feature>
<keyword evidence="3" id="KW-1185">Reference proteome</keyword>
<sequence length="104" mass="11202">MPEPHETRLPMGKPISKITLRMSNAHLGVAPPPPQLSPYTMDIDSLDDEVPPLAATNFPSISTASTTTSIAVSNSKIVDAITSLFAHMNMIHIDLVECIGQVHE</sequence>
<dbReference type="AlphaFoldDB" id="A0A7J0E5W7"/>
<accession>A0A7J0E5W7</accession>
<organism evidence="2 3">
    <name type="scientific">Actinidia rufa</name>
    <dbReference type="NCBI Taxonomy" id="165716"/>
    <lineage>
        <taxon>Eukaryota</taxon>
        <taxon>Viridiplantae</taxon>
        <taxon>Streptophyta</taxon>
        <taxon>Embryophyta</taxon>
        <taxon>Tracheophyta</taxon>
        <taxon>Spermatophyta</taxon>
        <taxon>Magnoliopsida</taxon>
        <taxon>eudicotyledons</taxon>
        <taxon>Gunneridae</taxon>
        <taxon>Pentapetalae</taxon>
        <taxon>asterids</taxon>
        <taxon>Ericales</taxon>
        <taxon>Actinidiaceae</taxon>
        <taxon>Actinidia</taxon>
    </lineage>
</organism>
<evidence type="ECO:0000313" key="3">
    <source>
        <dbReference type="Proteomes" id="UP000585474"/>
    </source>
</evidence>
<comment type="caution">
    <text evidence="2">The sequence shown here is derived from an EMBL/GenBank/DDBJ whole genome shotgun (WGS) entry which is preliminary data.</text>
</comment>